<feature type="transmembrane region" description="Helical" evidence="1">
    <location>
        <begin position="143"/>
        <end position="164"/>
    </location>
</feature>
<feature type="transmembrane region" description="Helical" evidence="1">
    <location>
        <begin position="170"/>
        <end position="193"/>
    </location>
</feature>
<keyword evidence="1" id="KW-0472">Membrane</keyword>
<dbReference type="AlphaFoldDB" id="A0A109BCK6"/>
<keyword evidence="1" id="KW-1133">Transmembrane helix</keyword>
<gene>
    <name evidence="2" type="ORF">APY04_2515</name>
</gene>
<keyword evidence="3" id="KW-1185">Reference proteome</keyword>
<feature type="transmembrane region" description="Helical" evidence="1">
    <location>
        <begin position="22"/>
        <end position="41"/>
    </location>
</feature>
<dbReference type="InterPro" id="IPR025570">
    <property type="entry name" value="DUF4337"/>
</dbReference>
<dbReference type="Proteomes" id="UP000059074">
    <property type="component" value="Unassembled WGS sequence"/>
</dbReference>
<keyword evidence="1" id="KW-0812">Transmembrane</keyword>
<dbReference type="RefSeq" id="WP_068462947.1">
    <property type="nucleotide sequence ID" value="NZ_LMTR01000073.1"/>
</dbReference>
<name>A0A109BCK6_HYPSL</name>
<accession>A0A109BCK6</accession>
<dbReference type="EMBL" id="LMTR01000073">
    <property type="protein sequence ID" value="KWT66319.1"/>
    <property type="molecule type" value="Genomic_DNA"/>
</dbReference>
<sequence>MALQEIADAVEDSGKKGRDRWIAVYIGVLAVLLAVAGVGSGNAMKDAMARNIEASNTWAFFQAKNIRRHELRLQVAEFEAMLAVQPDMPAAARSMITEKIATYRQDDQHLTSDPARGEGLDELFVKGKQLEEERDVAMQRDPFFDYGQALLQIAIVLASVAIIAGGSSLLVLSGVIAVLGAAATLNGFLLFWVPAFL</sequence>
<evidence type="ECO:0008006" key="4">
    <source>
        <dbReference type="Google" id="ProtNLM"/>
    </source>
</evidence>
<protein>
    <recommendedName>
        <fullName evidence="4">Transmembrane protein</fullName>
    </recommendedName>
</protein>
<dbReference type="STRING" id="121290.APY04_2515"/>
<comment type="caution">
    <text evidence="2">The sequence shown here is derived from an EMBL/GenBank/DDBJ whole genome shotgun (WGS) entry which is preliminary data.</text>
</comment>
<reference evidence="2 3" key="1">
    <citation type="submission" date="2015-10" db="EMBL/GenBank/DDBJ databases">
        <title>Transcriptomic analysis of a linuron degrading triple-species bacterial consortium.</title>
        <authorList>
            <person name="Albers P."/>
        </authorList>
    </citation>
    <scope>NUCLEOTIDE SEQUENCE [LARGE SCALE GENOMIC DNA]</scope>
    <source>
        <strain evidence="2 3">WDL6</strain>
    </source>
</reference>
<dbReference type="OrthoDB" id="7992954at2"/>
<evidence type="ECO:0000313" key="3">
    <source>
        <dbReference type="Proteomes" id="UP000059074"/>
    </source>
</evidence>
<proteinExistence type="predicted"/>
<dbReference type="Pfam" id="PF14235">
    <property type="entry name" value="DUF4337"/>
    <property type="match status" value="1"/>
</dbReference>
<evidence type="ECO:0000256" key="1">
    <source>
        <dbReference type="SAM" id="Phobius"/>
    </source>
</evidence>
<organism evidence="2 3">
    <name type="scientific">Hyphomicrobium sulfonivorans</name>
    <dbReference type="NCBI Taxonomy" id="121290"/>
    <lineage>
        <taxon>Bacteria</taxon>
        <taxon>Pseudomonadati</taxon>
        <taxon>Pseudomonadota</taxon>
        <taxon>Alphaproteobacteria</taxon>
        <taxon>Hyphomicrobiales</taxon>
        <taxon>Hyphomicrobiaceae</taxon>
        <taxon>Hyphomicrobium</taxon>
    </lineage>
</organism>
<dbReference type="PATRIC" id="fig|121290.4.peg.417"/>
<evidence type="ECO:0000313" key="2">
    <source>
        <dbReference type="EMBL" id="KWT66319.1"/>
    </source>
</evidence>